<keyword evidence="2" id="KW-1185">Reference proteome</keyword>
<name>A0A8K0P4V7_LADFU</name>
<reference evidence="1" key="2">
    <citation type="submission" date="2017-10" db="EMBL/GenBank/DDBJ databases">
        <title>Ladona fulva Genome sequencing and assembly.</title>
        <authorList>
            <person name="Murali S."/>
            <person name="Richards S."/>
            <person name="Bandaranaike D."/>
            <person name="Bellair M."/>
            <person name="Blankenburg K."/>
            <person name="Chao H."/>
            <person name="Dinh H."/>
            <person name="Doddapaneni H."/>
            <person name="Dugan-Rocha S."/>
            <person name="Elkadiri S."/>
            <person name="Gnanaolivu R."/>
            <person name="Hernandez B."/>
            <person name="Skinner E."/>
            <person name="Javaid M."/>
            <person name="Lee S."/>
            <person name="Li M."/>
            <person name="Ming W."/>
            <person name="Munidasa M."/>
            <person name="Muniz J."/>
            <person name="Nguyen L."/>
            <person name="Hughes D."/>
            <person name="Osuji N."/>
            <person name="Pu L.-L."/>
            <person name="Puazo M."/>
            <person name="Qu C."/>
            <person name="Quiroz J."/>
            <person name="Raj R."/>
            <person name="Weissenberger G."/>
            <person name="Xin Y."/>
            <person name="Zou X."/>
            <person name="Han Y."/>
            <person name="Worley K."/>
            <person name="Muzny D."/>
            <person name="Gibbs R."/>
        </authorList>
    </citation>
    <scope>NUCLEOTIDE SEQUENCE</scope>
    <source>
        <strain evidence="1">Sampled in the wild</strain>
    </source>
</reference>
<dbReference type="AlphaFoldDB" id="A0A8K0P4V7"/>
<dbReference type="Proteomes" id="UP000792457">
    <property type="component" value="Unassembled WGS sequence"/>
</dbReference>
<accession>A0A8K0P4V7</accession>
<gene>
    <name evidence="1" type="ORF">J437_LFUL008048</name>
</gene>
<reference evidence="1" key="1">
    <citation type="submission" date="2013-04" db="EMBL/GenBank/DDBJ databases">
        <authorList>
            <person name="Qu J."/>
            <person name="Murali S.C."/>
            <person name="Bandaranaike D."/>
            <person name="Bellair M."/>
            <person name="Blankenburg K."/>
            <person name="Chao H."/>
            <person name="Dinh H."/>
            <person name="Doddapaneni H."/>
            <person name="Downs B."/>
            <person name="Dugan-Rocha S."/>
            <person name="Elkadiri S."/>
            <person name="Gnanaolivu R.D."/>
            <person name="Hernandez B."/>
            <person name="Javaid M."/>
            <person name="Jayaseelan J.C."/>
            <person name="Lee S."/>
            <person name="Li M."/>
            <person name="Ming W."/>
            <person name="Munidasa M."/>
            <person name="Muniz J."/>
            <person name="Nguyen L."/>
            <person name="Ongeri F."/>
            <person name="Osuji N."/>
            <person name="Pu L.-L."/>
            <person name="Puazo M."/>
            <person name="Qu C."/>
            <person name="Quiroz J."/>
            <person name="Raj R."/>
            <person name="Weissenberger G."/>
            <person name="Xin Y."/>
            <person name="Zou X."/>
            <person name="Han Y."/>
            <person name="Richards S."/>
            <person name="Worley K."/>
            <person name="Muzny D."/>
            <person name="Gibbs R."/>
        </authorList>
    </citation>
    <scope>NUCLEOTIDE SEQUENCE</scope>
    <source>
        <strain evidence="1">Sampled in the wild</strain>
    </source>
</reference>
<comment type="caution">
    <text evidence="1">The sequence shown here is derived from an EMBL/GenBank/DDBJ whole genome shotgun (WGS) entry which is preliminary data.</text>
</comment>
<dbReference type="OrthoDB" id="75807at2759"/>
<protein>
    <submittedName>
        <fullName evidence="1">Uncharacterized protein</fullName>
    </submittedName>
</protein>
<evidence type="ECO:0000313" key="2">
    <source>
        <dbReference type="Proteomes" id="UP000792457"/>
    </source>
</evidence>
<dbReference type="EMBL" id="KZ308747">
    <property type="protein sequence ID" value="KAG8233826.1"/>
    <property type="molecule type" value="Genomic_DNA"/>
</dbReference>
<proteinExistence type="predicted"/>
<evidence type="ECO:0000313" key="1">
    <source>
        <dbReference type="EMBL" id="KAG8233826.1"/>
    </source>
</evidence>
<organism evidence="1 2">
    <name type="scientific">Ladona fulva</name>
    <name type="common">Scarce chaser dragonfly</name>
    <name type="synonym">Libellula fulva</name>
    <dbReference type="NCBI Taxonomy" id="123851"/>
    <lineage>
        <taxon>Eukaryota</taxon>
        <taxon>Metazoa</taxon>
        <taxon>Ecdysozoa</taxon>
        <taxon>Arthropoda</taxon>
        <taxon>Hexapoda</taxon>
        <taxon>Insecta</taxon>
        <taxon>Pterygota</taxon>
        <taxon>Palaeoptera</taxon>
        <taxon>Odonata</taxon>
        <taxon>Epiprocta</taxon>
        <taxon>Anisoptera</taxon>
        <taxon>Libelluloidea</taxon>
        <taxon>Libellulidae</taxon>
        <taxon>Ladona</taxon>
    </lineage>
</organism>
<sequence>MRTVKKRSKCLVKPALVIDYNHTMGGVDQHLSDYPLPRNSGRPPAAQQLWRLIDRQFPDSLPLTENKCGPY</sequence>